<sequence length="147" mass="17442">MEKPSLQRHFFSGTYTEYMDGRNRIAIPLVWRHILKDKAIITKGQDGCLCLWTKEFFEYYARRRIDICQLEGELEAVQRLLIGSSKTLDIDSKSRMCIPDDWLGSFDADNEMYFMGVGDYIEIWTKDLLNGWKEDQIIKQSKKRRME</sequence>
<dbReference type="GO" id="GO:0000976">
    <property type="term" value="F:transcription cis-regulatory region binding"/>
    <property type="evidence" value="ECO:0007669"/>
    <property type="project" value="TreeGrafter"/>
</dbReference>
<dbReference type="HOGENOM" id="CLU_107907_0_2_14"/>
<dbReference type="InterPro" id="IPR035644">
    <property type="entry name" value="MraZ_C"/>
</dbReference>
<dbReference type="GO" id="GO:2000143">
    <property type="term" value="P:negative regulation of DNA-templated transcription initiation"/>
    <property type="evidence" value="ECO:0007669"/>
    <property type="project" value="TreeGrafter"/>
</dbReference>
<dbReference type="GO" id="GO:0003700">
    <property type="term" value="F:DNA-binding transcription factor activity"/>
    <property type="evidence" value="ECO:0007669"/>
    <property type="project" value="UniProtKB-UniRule"/>
</dbReference>
<evidence type="ECO:0000256" key="1">
    <source>
        <dbReference type="ARBA" id="ARBA00013860"/>
    </source>
</evidence>
<evidence type="ECO:0000256" key="2">
    <source>
        <dbReference type="ARBA" id="ARBA00022490"/>
    </source>
</evidence>
<dbReference type="Gene3D" id="3.40.1550.20">
    <property type="entry name" value="Transcriptional regulator MraZ domain"/>
    <property type="match status" value="1"/>
</dbReference>
<protein>
    <recommendedName>
        <fullName evidence="1 7">Transcriptional regulator MraZ</fullName>
    </recommendedName>
</protein>
<dbReference type="CDD" id="cd16320">
    <property type="entry name" value="MraZ_N"/>
    <property type="match status" value="1"/>
</dbReference>
<keyword evidence="4 7" id="KW-0805">Transcription regulation</keyword>
<name>U5NBZ9_9MOLU</name>
<dbReference type="InterPro" id="IPR037914">
    <property type="entry name" value="SpoVT-AbrB_sf"/>
</dbReference>
<dbReference type="InterPro" id="IPR038619">
    <property type="entry name" value="MraZ_sf"/>
</dbReference>
<keyword evidence="6 7" id="KW-0804">Transcription</keyword>
<comment type="subcellular location">
    <subcellularLocation>
        <location evidence="7">Cytoplasm</location>
        <location evidence="7">Nucleoid</location>
    </subcellularLocation>
</comment>
<organism evidence="9 10">
    <name type="scientific">Mycoplasma parvum str. Indiana</name>
    <dbReference type="NCBI Taxonomy" id="1403316"/>
    <lineage>
        <taxon>Bacteria</taxon>
        <taxon>Bacillati</taxon>
        <taxon>Mycoplasmatota</taxon>
        <taxon>Mollicutes</taxon>
        <taxon>Mycoplasmataceae</taxon>
        <taxon>Mycoplasma</taxon>
    </lineage>
</organism>
<keyword evidence="10" id="KW-1185">Reference proteome</keyword>
<dbReference type="PROSITE" id="PS51740">
    <property type="entry name" value="SPOVT_ABRB"/>
    <property type="match status" value="1"/>
</dbReference>
<evidence type="ECO:0000313" key="10">
    <source>
        <dbReference type="Proteomes" id="UP000017119"/>
    </source>
</evidence>
<gene>
    <name evidence="7" type="primary">mraZ</name>
    <name evidence="9" type="ORF">PRV_01770</name>
</gene>
<dbReference type="SUPFAM" id="SSF89447">
    <property type="entry name" value="AbrB/MazE/MraZ-like"/>
    <property type="match status" value="1"/>
</dbReference>
<evidence type="ECO:0000256" key="3">
    <source>
        <dbReference type="ARBA" id="ARBA00022737"/>
    </source>
</evidence>
<dbReference type="STRING" id="1403316.PRV_01770"/>
<evidence type="ECO:0000256" key="6">
    <source>
        <dbReference type="ARBA" id="ARBA00023163"/>
    </source>
</evidence>
<dbReference type="InterPro" id="IPR007159">
    <property type="entry name" value="SpoVT-AbrB_dom"/>
</dbReference>
<dbReference type="OrthoDB" id="9807753at2"/>
<dbReference type="RefSeq" id="WP_022769792.1">
    <property type="nucleotide sequence ID" value="NC_022575.1"/>
</dbReference>
<keyword evidence="3" id="KW-0677">Repeat</keyword>
<dbReference type="CDD" id="cd16321">
    <property type="entry name" value="MraZ_C"/>
    <property type="match status" value="1"/>
</dbReference>
<dbReference type="InterPro" id="IPR020603">
    <property type="entry name" value="MraZ_dom"/>
</dbReference>
<proteinExistence type="inferred from homology"/>
<dbReference type="AlphaFoldDB" id="U5NBZ9"/>
<dbReference type="Proteomes" id="UP000017119">
    <property type="component" value="Chromosome"/>
</dbReference>
<dbReference type="PATRIC" id="fig|1403316.3.peg.322"/>
<dbReference type="HAMAP" id="MF_01008">
    <property type="entry name" value="MraZ"/>
    <property type="match status" value="1"/>
</dbReference>
<evidence type="ECO:0000256" key="5">
    <source>
        <dbReference type="ARBA" id="ARBA00023125"/>
    </source>
</evidence>
<keyword evidence="5 7" id="KW-0238">DNA-binding</keyword>
<dbReference type="PANTHER" id="PTHR34701:SF1">
    <property type="entry name" value="TRANSCRIPTIONAL REGULATOR MRAZ"/>
    <property type="match status" value="1"/>
</dbReference>
<evidence type="ECO:0000256" key="4">
    <source>
        <dbReference type="ARBA" id="ARBA00023015"/>
    </source>
</evidence>
<dbReference type="InterPro" id="IPR035642">
    <property type="entry name" value="MraZ_N"/>
</dbReference>
<accession>U5NBZ9</accession>
<comment type="similarity">
    <text evidence="7">Belongs to the MraZ family.</text>
</comment>
<dbReference type="EMBL" id="CP006771">
    <property type="protein sequence ID" value="AGX89096.1"/>
    <property type="molecule type" value="Genomic_DNA"/>
</dbReference>
<keyword evidence="2 7" id="KW-0963">Cytoplasm</keyword>
<evidence type="ECO:0000313" key="9">
    <source>
        <dbReference type="EMBL" id="AGX89096.1"/>
    </source>
</evidence>
<evidence type="ECO:0000259" key="8">
    <source>
        <dbReference type="PROSITE" id="PS51740"/>
    </source>
</evidence>
<dbReference type="GO" id="GO:0005737">
    <property type="term" value="C:cytoplasm"/>
    <property type="evidence" value="ECO:0007669"/>
    <property type="project" value="UniProtKB-UniRule"/>
</dbReference>
<dbReference type="Pfam" id="PF02381">
    <property type="entry name" value="MraZ"/>
    <property type="match status" value="1"/>
</dbReference>
<feature type="domain" description="SpoVT-AbrB" evidence="8">
    <location>
        <begin position="85"/>
        <end position="128"/>
    </location>
</feature>
<comment type="subunit">
    <text evidence="7">Forms oligomers.</text>
</comment>
<dbReference type="GO" id="GO:0009295">
    <property type="term" value="C:nucleoid"/>
    <property type="evidence" value="ECO:0007669"/>
    <property type="project" value="UniProtKB-SubCell"/>
</dbReference>
<dbReference type="InterPro" id="IPR003444">
    <property type="entry name" value="MraZ"/>
</dbReference>
<reference evidence="9 10" key="1">
    <citation type="journal article" date="2013" name="Genome Announc.">
        <title>Genome Sequence of Mycoplasma parvum (Formerly Eperythrozoon parvum), a Diminutive Hemoplasma of the Pig.</title>
        <authorList>
            <person name="do Nascimento N.C."/>
            <person name="Dos Santos A.P."/>
            <person name="Chu Y."/>
            <person name="Guimaraes A.M."/>
            <person name="Pagliaro A."/>
            <person name="Messick J.B."/>
        </authorList>
    </citation>
    <scope>NUCLEOTIDE SEQUENCE [LARGE SCALE GENOMIC DNA]</scope>
    <source>
        <strain evidence="9 10">Indiana</strain>
    </source>
</reference>
<dbReference type="KEGG" id="mpv:PRV_01770"/>
<evidence type="ECO:0000256" key="7">
    <source>
        <dbReference type="HAMAP-Rule" id="MF_01008"/>
    </source>
</evidence>
<dbReference type="PANTHER" id="PTHR34701">
    <property type="entry name" value="TRANSCRIPTIONAL REGULATOR MRAZ"/>
    <property type="match status" value="1"/>
</dbReference>